<dbReference type="Proteomes" id="UP001159363">
    <property type="component" value="Chromosome X"/>
</dbReference>
<reference evidence="2 3" key="1">
    <citation type="submission" date="2023-02" db="EMBL/GenBank/DDBJ databases">
        <title>LHISI_Scaffold_Assembly.</title>
        <authorList>
            <person name="Stuart O.P."/>
            <person name="Cleave R."/>
            <person name="Magrath M.J.L."/>
            <person name="Mikheyev A.S."/>
        </authorList>
    </citation>
    <scope>NUCLEOTIDE SEQUENCE [LARGE SCALE GENOMIC DNA]</scope>
    <source>
        <strain evidence="2">Daus_M_001</strain>
        <tissue evidence="2">Leg muscle</tissue>
    </source>
</reference>
<keyword evidence="3" id="KW-1185">Reference proteome</keyword>
<sequence length="388" mass="42726">MSLFPKCCPPLARKPMIIPYCNSVKSFPLPRDSRKRTVYCQAIGRFTYPPHQPSSRAIRHGLYAADGTSSRSCPGRHCLYEPTMTKNSLANESAQGRVFARKNSAEETSDWFRLNIRPVRNADTMTPYQGTAYRLTYNLTYMNTLALPGDSNPKPPAPQSSVAHQRTAPREVDPIVDSSQYVAQEAYIWPELCATLRCGVVAAMMVAPTRRHGFDSRRRLSFSLVADAPVVAGLSGVVVELLASYQGEPGSIPGGVTPGLSHAGIVQDDARQLAGFLGDLPFPQLLHSGAAPYSHHFTLIGSQDLVYGINDVITSRTAVTTYLTTSSTRTRRRDVRKLERGTCDPRATLRATRALIEKKKKKERERDGDGDGAEGKEAEGMMKGRRVR</sequence>
<accession>A0ABQ9HND4</accession>
<evidence type="ECO:0000313" key="2">
    <source>
        <dbReference type="EMBL" id="KAJ8885413.1"/>
    </source>
</evidence>
<feature type="compositionally biased region" description="Basic and acidic residues" evidence="1">
    <location>
        <begin position="364"/>
        <end position="382"/>
    </location>
</feature>
<feature type="region of interest" description="Disordered" evidence="1">
    <location>
        <begin position="146"/>
        <end position="170"/>
    </location>
</feature>
<proteinExistence type="predicted"/>
<evidence type="ECO:0000256" key="1">
    <source>
        <dbReference type="SAM" id="MobiDB-lite"/>
    </source>
</evidence>
<dbReference type="EMBL" id="JARBHB010000004">
    <property type="protein sequence ID" value="KAJ8885413.1"/>
    <property type="molecule type" value="Genomic_DNA"/>
</dbReference>
<gene>
    <name evidence="2" type="ORF">PR048_011610</name>
</gene>
<evidence type="ECO:0000313" key="3">
    <source>
        <dbReference type="Proteomes" id="UP001159363"/>
    </source>
</evidence>
<protein>
    <recommendedName>
        <fullName evidence="4">Capsid protein</fullName>
    </recommendedName>
</protein>
<name>A0ABQ9HND4_9NEOP</name>
<organism evidence="2 3">
    <name type="scientific">Dryococelus australis</name>
    <dbReference type="NCBI Taxonomy" id="614101"/>
    <lineage>
        <taxon>Eukaryota</taxon>
        <taxon>Metazoa</taxon>
        <taxon>Ecdysozoa</taxon>
        <taxon>Arthropoda</taxon>
        <taxon>Hexapoda</taxon>
        <taxon>Insecta</taxon>
        <taxon>Pterygota</taxon>
        <taxon>Neoptera</taxon>
        <taxon>Polyneoptera</taxon>
        <taxon>Phasmatodea</taxon>
        <taxon>Verophasmatodea</taxon>
        <taxon>Anareolatae</taxon>
        <taxon>Phasmatidae</taxon>
        <taxon>Eurycanthinae</taxon>
        <taxon>Dryococelus</taxon>
    </lineage>
</organism>
<feature type="region of interest" description="Disordered" evidence="1">
    <location>
        <begin position="351"/>
        <end position="388"/>
    </location>
</feature>
<evidence type="ECO:0008006" key="4">
    <source>
        <dbReference type="Google" id="ProtNLM"/>
    </source>
</evidence>
<comment type="caution">
    <text evidence="2">The sequence shown here is derived from an EMBL/GenBank/DDBJ whole genome shotgun (WGS) entry which is preliminary data.</text>
</comment>